<protein>
    <submittedName>
        <fullName evidence="6">TetR/AcrR family transcriptional regulator</fullName>
    </submittedName>
</protein>
<gene>
    <name evidence="6" type="ORF">E8A74_46845</name>
</gene>
<dbReference type="InterPro" id="IPR009057">
    <property type="entry name" value="Homeodomain-like_sf"/>
</dbReference>
<dbReference type="AlphaFoldDB" id="A0A4U1IPC6"/>
<feature type="domain" description="HTH tetR-type" evidence="5">
    <location>
        <begin position="13"/>
        <end position="73"/>
    </location>
</feature>
<dbReference type="GO" id="GO:0003677">
    <property type="term" value="F:DNA binding"/>
    <property type="evidence" value="ECO:0007669"/>
    <property type="project" value="UniProtKB-UniRule"/>
</dbReference>
<dbReference type="SUPFAM" id="SSF46689">
    <property type="entry name" value="Homeodomain-like"/>
    <property type="match status" value="1"/>
</dbReference>
<dbReference type="Pfam" id="PF00440">
    <property type="entry name" value="TetR_N"/>
    <property type="match status" value="1"/>
</dbReference>
<proteinExistence type="predicted"/>
<dbReference type="EMBL" id="SSMQ01000096">
    <property type="protein sequence ID" value="TKC95716.1"/>
    <property type="molecule type" value="Genomic_DNA"/>
</dbReference>
<organism evidence="6 7">
    <name type="scientific">Polyangium fumosum</name>
    <dbReference type="NCBI Taxonomy" id="889272"/>
    <lineage>
        <taxon>Bacteria</taxon>
        <taxon>Pseudomonadati</taxon>
        <taxon>Myxococcota</taxon>
        <taxon>Polyangia</taxon>
        <taxon>Polyangiales</taxon>
        <taxon>Polyangiaceae</taxon>
        <taxon>Polyangium</taxon>
    </lineage>
</organism>
<dbReference type="Gene3D" id="1.10.10.60">
    <property type="entry name" value="Homeodomain-like"/>
    <property type="match status" value="1"/>
</dbReference>
<dbReference type="PANTHER" id="PTHR47506:SF7">
    <property type="entry name" value="TRANSCRIPTIONAL REGULATORY PROTEIN"/>
    <property type="match status" value="1"/>
</dbReference>
<dbReference type="InterPro" id="IPR036271">
    <property type="entry name" value="Tet_transcr_reg_TetR-rel_C_sf"/>
</dbReference>
<dbReference type="OrthoDB" id="9798857at2"/>
<evidence type="ECO:0000256" key="4">
    <source>
        <dbReference type="PROSITE-ProRule" id="PRU00335"/>
    </source>
</evidence>
<comment type="caution">
    <text evidence="6">The sequence shown here is derived from an EMBL/GenBank/DDBJ whole genome shotgun (WGS) entry which is preliminary data.</text>
</comment>
<dbReference type="PROSITE" id="PS50977">
    <property type="entry name" value="HTH_TETR_2"/>
    <property type="match status" value="1"/>
</dbReference>
<feature type="DNA-binding region" description="H-T-H motif" evidence="4">
    <location>
        <begin position="36"/>
        <end position="55"/>
    </location>
</feature>
<evidence type="ECO:0000256" key="2">
    <source>
        <dbReference type="ARBA" id="ARBA00023125"/>
    </source>
</evidence>
<evidence type="ECO:0000259" key="5">
    <source>
        <dbReference type="PROSITE" id="PS50977"/>
    </source>
</evidence>
<evidence type="ECO:0000313" key="6">
    <source>
        <dbReference type="EMBL" id="TKC95716.1"/>
    </source>
</evidence>
<dbReference type="Gene3D" id="1.10.357.10">
    <property type="entry name" value="Tetracycline Repressor, domain 2"/>
    <property type="match status" value="1"/>
</dbReference>
<keyword evidence="1" id="KW-0805">Transcription regulation</keyword>
<keyword evidence="3" id="KW-0804">Transcription</keyword>
<keyword evidence="7" id="KW-1185">Reference proteome</keyword>
<keyword evidence="2 4" id="KW-0238">DNA-binding</keyword>
<dbReference type="RefSeq" id="WP_136935694.1">
    <property type="nucleotide sequence ID" value="NZ_SSMQ01000096.1"/>
</dbReference>
<dbReference type="InterPro" id="IPR023772">
    <property type="entry name" value="DNA-bd_HTH_TetR-type_CS"/>
</dbReference>
<sequence>MKKEPLSKAERWERTHETLRLTAARLLRTRGLRLPSVADVMKGAKLTVGGFYGHWESKEALFEEALRDALRSNWSALVQEARGETAKERLTWILRRYLSRSHRDNPEAGCPLPSSLSDISVLGAPYQKAFAEEVEHLAAELGEIAGPIGGKQLVLGLFALMVGGLSLARATEGTPLSDSILAASRALAYAALDRAEQKASEKDEP</sequence>
<dbReference type="Proteomes" id="UP000309215">
    <property type="component" value="Unassembled WGS sequence"/>
</dbReference>
<name>A0A4U1IPC6_9BACT</name>
<evidence type="ECO:0000313" key="7">
    <source>
        <dbReference type="Proteomes" id="UP000309215"/>
    </source>
</evidence>
<reference evidence="6 7" key="1">
    <citation type="submission" date="2019-04" db="EMBL/GenBank/DDBJ databases">
        <authorList>
            <person name="Li Y."/>
            <person name="Wang J."/>
        </authorList>
    </citation>
    <scope>NUCLEOTIDE SEQUENCE [LARGE SCALE GENOMIC DNA]</scope>
    <source>
        <strain evidence="6 7">DSM 14668</strain>
    </source>
</reference>
<dbReference type="InterPro" id="IPR001647">
    <property type="entry name" value="HTH_TetR"/>
</dbReference>
<accession>A0A4U1IPC6</accession>
<dbReference type="PROSITE" id="PS01081">
    <property type="entry name" value="HTH_TETR_1"/>
    <property type="match status" value="1"/>
</dbReference>
<evidence type="ECO:0000256" key="3">
    <source>
        <dbReference type="ARBA" id="ARBA00023163"/>
    </source>
</evidence>
<dbReference type="PANTHER" id="PTHR47506">
    <property type="entry name" value="TRANSCRIPTIONAL REGULATORY PROTEIN"/>
    <property type="match status" value="1"/>
</dbReference>
<dbReference type="SUPFAM" id="SSF48498">
    <property type="entry name" value="Tetracyclin repressor-like, C-terminal domain"/>
    <property type="match status" value="1"/>
</dbReference>
<evidence type="ECO:0000256" key="1">
    <source>
        <dbReference type="ARBA" id="ARBA00023015"/>
    </source>
</evidence>